<dbReference type="InterPro" id="IPR009030">
    <property type="entry name" value="Growth_fac_rcpt_cys_sf"/>
</dbReference>
<dbReference type="Proteomes" id="UP000046395">
    <property type="component" value="Unassembled WGS sequence"/>
</dbReference>
<dbReference type="AlphaFoldDB" id="A0A5S6R2V5"/>
<evidence type="ECO:0000256" key="3">
    <source>
        <dbReference type="ARBA" id="ARBA00022737"/>
    </source>
</evidence>
<dbReference type="Gene3D" id="2.10.25.10">
    <property type="entry name" value="Laminin"/>
    <property type="match status" value="3"/>
</dbReference>
<organism evidence="10 11">
    <name type="scientific">Trichuris muris</name>
    <name type="common">Mouse whipworm</name>
    <dbReference type="NCBI Taxonomy" id="70415"/>
    <lineage>
        <taxon>Eukaryota</taxon>
        <taxon>Metazoa</taxon>
        <taxon>Ecdysozoa</taxon>
        <taxon>Nematoda</taxon>
        <taxon>Enoplea</taxon>
        <taxon>Dorylaimia</taxon>
        <taxon>Trichinellida</taxon>
        <taxon>Trichuridae</taxon>
        <taxon>Trichuris</taxon>
    </lineage>
</organism>
<feature type="disulfide bond" evidence="6">
    <location>
        <begin position="135"/>
        <end position="144"/>
    </location>
</feature>
<protein>
    <submittedName>
        <fullName evidence="11">EGF-like domain-containing protein</fullName>
    </submittedName>
</protein>
<keyword evidence="8" id="KW-0812">Transmembrane</keyword>
<feature type="disulfide bond" evidence="6">
    <location>
        <begin position="156"/>
        <end position="173"/>
    </location>
</feature>
<name>A0A5S6R2V5_TRIMR</name>
<keyword evidence="1 6" id="KW-0245">EGF-like domain</keyword>
<feature type="disulfide bond" evidence="6">
    <location>
        <begin position="96"/>
        <end position="105"/>
    </location>
</feature>
<dbReference type="SUPFAM" id="SSF57196">
    <property type="entry name" value="EGF/Laminin"/>
    <property type="match status" value="1"/>
</dbReference>
<sequence>MNCSWENKIECCVETAEQTLDPCTDYIYGTNISLAKNNCAEKGGVRSRDVRGHYRCACKTGYHGHLCEQQTDHCISMPCKNGASCTSSGPYFSCKCKPGYRGDYCEESYITCDQGAVCHNDGTCKPTDDGYVCDCKPNYAGTHCEKQHEHCETVTCLPHGECFNLTDLGTFKCYCQSDYTGRLCNSRIAKTTATPGETAPQEVDQNFLIIMAVCAGLICLTVAAFVYMRMKQKRIGIESQYCSSRAEVSTRSTKRTNSATGYSKATSAWAYIKSRAGKKRSASQQSSRTYEYSNVTRR</sequence>
<feature type="transmembrane region" description="Helical" evidence="8">
    <location>
        <begin position="207"/>
        <end position="227"/>
    </location>
</feature>
<evidence type="ECO:0000313" key="11">
    <source>
        <dbReference type="WBParaSite" id="TMUE_3000013634.1"/>
    </source>
</evidence>
<dbReference type="PROSITE" id="PS50026">
    <property type="entry name" value="EGF_3"/>
    <property type="match status" value="4"/>
</dbReference>
<keyword evidence="8" id="KW-1133">Transmembrane helix</keyword>
<feature type="domain" description="EGF-like" evidence="9">
    <location>
        <begin position="108"/>
        <end position="145"/>
    </location>
</feature>
<evidence type="ECO:0000256" key="4">
    <source>
        <dbReference type="ARBA" id="ARBA00023157"/>
    </source>
</evidence>
<evidence type="ECO:0000256" key="5">
    <source>
        <dbReference type="ARBA" id="ARBA00023180"/>
    </source>
</evidence>
<feature type="domain" description="EGF-like" evidence="9">
    <location>
        <begin position="70"/>
        <end position="106"/>
    </location>
</feature>
<dbReference type="STRING" id="70415.A0A5S6R2V5"/>
<dbReference type="SMART" id="SM00181">
    <property type="entry name" value="EGF"/>
    <property type="match status" value="4"/>
</dbReference>
<dbReference type="InterPro" id="IPR001881">
    <property type="entry name" value="EGF-like_Ca-bd_dom"/>
</dbReference>
<evidence type="ECO:0000259" key="9">
    <source>
        <dbReference type="PROSITE" id="PS50026"/>
    </source>
</evidence>
<evidence type="ECO:0000256" key="7">
    <source>
        <dbReference type="SAM" id="MobiDB-lite"/>
    </source>
</evidence>
<dbReference type="PANTHER" id="PTHR12916">
    <property type="entry name" value="CYTOCHROME C OXIDASE POLYPEPTIDE VIC-2"/>
    <property type="match status" value="1"/>
</dbReference>
<dbReference type="SUPFAM" id="SSF57184">
    <property type="entry name" value="Growth factor receptor domain"/>
    <property type="match status" value="1"/>
</dbReference>
<dbReference type="InterPro" id="IPR000742">
    <property type="entry name" value="EGF"/>
</dbReference>
<dbReference type="FunFam" id="2.10.25.10:FF:000434">
    <property type="entry name" value="Predicted protein"/>
    <property type="match status" value="1"/>
</dbReference>
<dbReference type="PROSITE" id="PS00022">
    <property type="entry name" value="EGF_1"/>
    <property type="match status" value="4"/>
</dbReference>
<feature type="domain" description="EGF-like" evidence="9">
    <location>
        <begin position="31"/>
        <end position="68"/>
    </location>
</feature>
<dbReference type="CDD" id="cd00054">
    <property type="entry name" value="EGF_CA"/>
    <property type="match status" value="2"/>
</dbReference>
<feature type="compositionally biased region" description="Polar residues" evidence="7">
    <location>
        <begin position="282"/>
        <end position="298"/>
    </location>
</feature>
<reference evidence="11" key="1">
    <citation type="submission" date="2019-12" db="UniProtKB">
        <authorList>
            <consortium name="WormBaseParasite"/>
        </authorList>
    </citation>
    <scope>IDENTIFICATION</scope>
</reference>
<proteinExistence type="predicted"/>
<evidence type="ECO:0000256" key="6">
    <source>
        <dbReference type="PROSITE-ProRule" id="PRU00076"/>
    </source>
</evidence>
<keyword evidence="10" id="KW-1185">Reference proteome</keyword>
<dbReference type="PROSITE" id="PS01186">
    <property type="entry name" value="EGF_2"/>
    <property type="match status" value="2"/>
</dbReference>
<dbReference type="WBParaSite" id="TMUE_3000013634.1">
    <property type="protein sequence ID" value="TMUE_3000013634.1"/>
    <property type="gene ID" value="WBGene00288833"/>
</dbReference>
<evidence type="ECO:0000256" key="8">
    <source>
        <dbReference type="SAM" id="Phobius"/>
    </source>
</evidence>
<evidence type="ECO:0000256" key="2">
    <source>
        <dbReference type="ARBA" id="ARBA00022729"/>
    </source>
</evidence>
<feature type="disulfide bond" evidence="6">
    <location>
        <begin position="175"/>
        <end position="184"/>
    </location>
</feature>
<accession>A0A5S6R2V5</accession>
<comment type="caution">
    <text evidence="6">Lacks conserved residue(s) required for the propagation of feature annotation.</text>
</comment>
<keyword evidence="3" id="KW-0677">Repeat</keyword>
<feature type="disulfide bond" evidence="6">
    <location>
        <begin position="58"/>
        <end position="67"/>
    </location>
</feature>
<evidence type="ECO:0000256" key="1">
    <source>
        <dbReference type="ARBA" id="ARBA00022536"/>
    </source>
</evidence>
<dbReference type="SMART" id="SM00179">
    <property type="entry name" value="EGF_CA"/>
    <property type="match status" value="3"/>
</dbReference>
<feature type="disulfide bond" evidence="6">
    <location>
        <begin position="39"/>
        <end position="56"/>
    </location>
</feature>
<keyword evidence="4 6" id="KW-1015">Disulfide bond</keyword>
<evidence type="ECO:0000313" key="10">
    <source>
        <dbReference type="Proteomes" id="UP000046395"/>
    </source>
</evidence>
<dbReference type="Pfam" id="PF00008">
    <property type="entry name" value="EGF"/>
    <property type="match status" value="2"/>
</dbReference>
<feature type="domain" description="EGF-like" evidence="9">
    <location>
        <begin position="147"/>
        <end position="185"/>
    </location>
</feature>
<keyword evidence="8" id="KW-0472">Membrane</keyword>
<feature type="region of interest" description="Disordered" evidence="7">
    <location>
        <begin position="277"/>
        <end position="298"/>
    </location>
</feature>
<keyword evidence="2" id="KW-0732">Signal</keyword>
<dbReference type="PANTHER" id="PTHR12916:SF4">
    <property type="entry name" value="UNINFLATABLE, ISOFORM C"/>
    <property type="match status" value="1"/>
</dbReference>
<dbReference type="GO" id="GO:0005509">
    <property type="term" value="F:calcium ion binding"/>
    <property type="evidence" value="ECO:0007669"/>
    <property type="project" value="InterPro"/>
</dbReference>
<keyword evidence="5" id="KW-0325">Glycoprotein</keyword>